<dbReference type="PANTHER" id="PTHR39473:SF1">
    <property type="entry name" value="DINB-LIKE DOMAIN-CONTAINING PROTEIN"/>
    <property type="match status" value="1"/>
</dbReference>
<gene>
    <name evidence="2" type="primary">FKBP5</name>
    <name evidence="2" type="ORF">LOC62_05G007002</name>
</gene>
<dbReference type="Proteomes" id="UP000827549">
    <property type="component" value="Chromosome 5"/>
</dbReference>
<feature type="region of interest" description="Disordered" evidence="1">
    <location>
        <begin position="1"/>
        <end position="21"/>
    </location>
</feature>
<sequence length="222" mass="24090">MSQRRLPALDHKHTPAAPYSNNRDAAHALQAVAISLIDSGLRILQSDVLSDEQLQHESHLIPGGTLGKHFRHVTEMFDAFLLPLSTTTTAGGPLVIDYDAELPRSRHLTARSVSHARQAMEGVRAGLAALGDVGDLATVLGGDVEVVALTPSRQELSSSLGRELWFCSLHAIHHYTMIRTIAVHELGLSLSPDFGTAPATLLYRSRECRSPSEPADKVWAKL</sequence>
<accession>A0AAF0YEP1</accession>
<reference evidence="2" key="1">
    <citation type="submission" date="2023-10" db="EMBL/GenBank/DDBJ databases">
        <authorList>
            <person name="Noh H."/>
        </authorList>
    </citation>
    <scope>NUCLEOTIDE SEQUENCE</scope>
    <source>
        <strain evidence="2">DUCC4014</strain>
    </source>
</reference>
<name>A0AAF0YEP1_9TREE</name>
<organism evidence="2 3">
    <name type="scientific">Vanrija pseudolonga</name>
    <dbReference type="NCBI Taxonomy" id="143232"/>
    <lineage>
        <taxon>Eukaryota</taxon>
        <taxon>Fungi</taxon>
        <taxon>Dikarya</taxon>
        <taxon>Basidiomycota</taxon>
        <taxon>Agaricomycotina</taxon>
        <taxon>Tremellomycetes</taxon>
        <taxon>Trichosporonales</taxon>
        <taxon>Trichosporonaceae</taxon>
        <taxon>Vanrija</taxon>
    </lineage>
</organism>
<dbReference type="GeneID" id="87810177"/>
<dbReference type="PANTHER" id="PTHR39473">
    <property type="match status" value="1"/>
</dbReference>
<proteinExistence type="predicted"/>
<dbReference type="AlphaFoldDB" id="A0AAF0YEP1"/>
<evidence type="ECO:0000313" key="2">
    <source>
        <dbReference type="EMBL" id="WOO83481.1"/>
    </source>
</evidence>
<evidence type="ECO:0000256" key="1">
    <source>
        <dbReference type="SAM" id="MobiDB-lite"/>
    </source>
</evidence>
<evidence type="ECO:0000313" key="3">
    <source>
        <dbReference type="Proteomes" id="UP000827549"/>
    </source>
</evidence>
<dbReference type="RefSeq" id="XP_062629507.1">
    <property type="nucleotide sequence ID" value="XM_062773523.1"/>
</dbReference>
<protein>
    <submittedName>
        <fullName evidence="2">FK506-binding protein 5</fullName>
    </submittedName>
</protein>
<keyword evidence="3" id="KW-1185">Reference proteome</keyword>
<dbReference type="EMBL" id="CP086718">
    <property type="protein sequence ID" value="WOO83481.1"/>
    <property type="molecule type" value="Genomic_DNA"/>
</dbReference>